<feature type="domain" description="Potassium channel" evidence="11">
    <location>
        <begin position="137"/>
        <end position="215"/>
    </location>
</feature>
<evidence type="ECO:0000256" key="4">
    <source>
        <dbReference type="ARBA" id="ARBA00022989"/>
    </source>
</evidence>
<name>A0A7R8XFE8_9CRUS</name>
<keyword evidence="13" id="KW-1185">Reference proteome</keyword>
<dbReference type="Pfam" id="PF07885">
    <property type="entry name" value="Ion_trans_2"/>
    <property type="match status" value="2"/>
</dbReference>
<feature type="region of interest" description="Disordered" evidence="9">
    <location>
        <begin position="302"/>
        <end position="330"/>
    </location>
</feature>
<evidence type="ECO:0000256" key="2">
    <source>
        <dbReference type="ARBA" id="ARBA00022448"/>
    </source>
</evidence>
<accession>A0A7R8XFE8</accession>
<dbReference type="GO" id="GO:0015271">
    <property type="term" value="F:outward rectifier potassium channel activity"/>
    <property type="evidence" value="ECO:0007669"/>
    <property type="project" value="TreeGrafter"/>
</dbReference>
<dbReference type="Gene3D" id="1.10.287.70">
    <property type="match status" value="1"/>
</dbReference>
<evidence type="ECO:0000256" key="10">
    <source>
        <dbReference type="SAM" id="Phobius"/>
    </source>
</evidence>
<feature type="transmembrane region" description="Helical" evidence="10">
    <location>
        <begin position="79"/>
        <end position="101"/>
    </location>
</feature>
<proteinExistence type="inferred from homology"/>
<sequence>MKSSNNDTRLMVVKELRRACKDTETLESPVVSLGFFPYLYFTLTVVTTIDRGLTGGRPGVAIGYGNVIPRSTGGRLFCMVYALIGIPLTGMLLAALGDAFSGFMLRHFESKIISRFGRHKRYGVAVATVAYLMIGFVLFLFVPAGIFTVIEGWTYLEALYYAVVTLTTIGFGDFVTAQEGDASWLWFYQVAVIVWIVMGLGYWVTVVTFTTKALRKLHLPDVNAQARMALQQLGILSRDPEFLRKHSIVTMEMMAQLASAVTGERVAGPSENTVASAGVAGAFARGQGAGLPSLFRLPIGGSSPVGGAYQPAPREDDEEGNRGESEREPL</sequence>
<keyword evidence="7 8" id="KW-0407">Ion channel</keyword>
<keyword evidence="5 8" id="KW-0406">Ion transport</keyword>
<evidence type="ECO:0000256" key="7">
    <source>
        <dbReference type="ARBA" id="ARBA00023303"/>
    </source>
</evidence>
<dbReference type="PRINTS" id="PR01333">
    <property type="entry name" value="2POREKCHANEL"/>
</dbReference>
<dbReference type="PANTHER" id="PTHR11003:SF338">
    <property type="entry name" value="PROTEIN CBG03693"/>
    <property type="match status" value="1"/>
</dbReference>
<feature type="transmembrane region" description="Helical" evidence="10">
    <location>
        <begin position="184"/>
        <end position="204"/>
    </location>
</feature>
<dbReference type="Proteomes" id="UP000677054">
    <property type="component" value="Unassembled WGS sequence"/>
</dbReference>
<evidence type="ECO:0000256" key="5">
    <source>
        <dbReference type="ARBA" id="ARBA00023065"/>
    </source>
</evidence>
<dbReference type="SUPFAM" id="SSF81324">
    <property type="entry name" value="Voltage-gated potassium channels"/>
    <property type="match status" value="2"/>
</dbReference>
<evidence type="ECO:0000256" key="6">
    <source>
        <dbReference type="ARBA" id="ARBA00023136"/>
    </source>
</evidence>
<evidence type="ECO:0000313" key="13">
    <source>
        <dbReference type="Proteomes" id="UP000677054"/>
    </source>
</evidence>
<keyword evidence="2 8" id="KW-0813">Transport</keyword>
<dbReference type="AlphaFoldDB" id="A0A7R8XFE8"/>
<dbReference type="InterPro" id="IPR013099">
    <property type="entry name" value="K_chnl_dom"/>
</dbReference>
<protein>
    <recommendedName>
        <fullName evidence="11">Potassium channel domain-containing protein</fullName>
    </recommendedName>
</protein>
<evidence type="ECO:0000259" key="11">
    <source>
        <dbReference type="Pfam" id="PF07885"/>
    </source>
</evidence>
<evidence type="ECO:0000256" key="3">
    <source>
        <dbReference type="ARBA" id="ARBA00022692"/>
    </source>
</evidence>
<dbReference type="GO" id="GO:0030322">
    <property type="term" value="P:stabilization of membrane potential"/>
    <property type="evidence" value="ECO:0007669"/>
    <property type="project" value="TreeGrafter"/>
</dbReference>
<keyword evidence="6 10" id="KW-0472">Membrane</keyword>
<reference evidence="12" key="1">
    <citation type="submission" date="2020-11" db="EMBL/GenBank/DDBJ databases">
        <authorList>
            <person name="Tran Van P."/>
        </authorList>
    </citation>
    <scope>NUCLEOTIDE SEQUENCE</scope>
</reference>
<organism evidence="12">
    <name type="scientific">Darwinula stevensoni</name>
    <dbReference type="NCBI Taxonomy" id="69355"/>
    <lineage>
        <taxon>Eukaryota</taxon>
        <taxon>Metazoa</taxon>
        <taxon>Ecdysozoa</taxon>
        <taxon>Arthropoda</taxon>
        <taxon>Crustacea</taxon>
        <taxon>Oligostraca</taxon>
        <taxon>Ostracoda</taxon>
        <taxon>Podocopa</taxon>
        <taxon>Podocopida</taxon>
        <taxon>Darwinulocopina</taxon>
        <taxon>Darwinuloidea</taxon>
        <taxon>Darwinulidae</taxon>
        <taxon>Darwinula</taxon>
    </lineage>
</organism>
<evidence type="ECO:0000256" key="8">
    <source>
        <dbReference type="RuleBase" id="RU003857"/>
    </source>
</evidence>
<comment type="similarity">
    <text evidence="8">Belongs to the two pore domain potassium channel (TC 1.A.1.8) family.</text>
</comment>
<dbReference type="InterPro" id="IPR003280">
    <property type="entry name" value="2pore_dom_K_chnl"/>
</dbReference>
<dbReference type="GO" id="GO:0005886">
    <property type="term" value="C:plasma membrane"/>
    <property type="evidence" value="ECO:0007669"/>
    <property type="project" value="TreeGrafter"/>
</dbReference>
<feature type="transmembrane region" description="Helical" evidence="10">
    <location>
        <begin position="158"/>
        <end position="177"/>
    </location>
</feature>
<keyword evidence="3 8" id="KW-0812">Transmembrane</keyword>
<dbReference type="GO" id="GO:0022841">
    <property type="term" value="F:potassium ion leak channel activity"/>
    <property type="evidence" value="ECO:0007669"/>
    <property type="project" value="TreeGrafter"/>
</dbReference>
<dbReference type="EMBL" id="CAJPEV010001932">
    <property type="protein sequence ID" value="CAG0894948.1"/>
    <property type="molecule type" value="Genomic_DNA"/>
</dbReference>
<feature type="compositionally biased region" description="Basic and acidic residues" evidence="9">
    <location>
        <begin position="320"/>
        <end position="330"/>
    </location>
</feature>
<comment type="subcellular location">
    <subcellularLocation>
        <location evidence="1">Membrane</location>
        <topology evidence="1">Multi-pass membrane protein</topology>
    </subcellularLocation>
</comment>
<feature type="domain" description="Potassium channel" evidence="11">
    <location>
        <begin position="62"/>
        <end position="100"/>
    </location>
</feature>
<dbReference type="PANTHER" id="PTHR11003">
    <property type="entry name" value="POTASSIUM CHANNEL, SUBFAMILY K"/>
    <property type="match status" value="1"/>
</dbReference>
<dbReference type="OrthoDB" id="297496at2759"/>
<keyword evidence="4 10" id="KW-1133">Transmembrane helix</keyword>
<evidence type="ECO:0000256" key="9">
    <source>
        <dbReference type="SAM" id="MobiDB-lite"/>
    </source>
</evidence>
<dbReference type="EMBL" id="LR901449">
    <property type="protein sequence ID" value="CAD7248641.1"/>
    <property type="molecule type" value="Genomic_DNA"/>
</dbReference>
<gene>
    <name evidence="12" type="ORF">DSTB1V02_LOCUS8452</name>
</gene>
<feature type="transmembrane region" description="Helical" evidence="10">
    <location>
        <begin position="122"/>
        <end position="146"/>
    </location>
</feature>
<evidence type="ECO:0000313" key="12">
    <source>
        <dbReference type="EMBL" id="CAD7248641.1"/>
    </source>
</evidence>
<evidence type="ECO:0000256" key="1">
    <source>
        <dbReference type="ARBA" id="ARBA00004141"/>
    </source>
</evidence>